<evidence type="ECO:0000259" key="16">
    <source>
        <dbReference type="PROSITE" id="PS51483"/>
    </source>
</evidence>
<dbReference type="GO" id="GO:0003723">
    <property type="term" value="F:RNA binding"/>
    <property type="evidence" value="ECO:0007669"/>
    <property type="project" value="InterPro"/>
</dbReference>
<dbReference type="Gene3D" id="3.50.40.10">
    <property type="entry name" value="Phenylalanyl-trna Synthetase, Chain B, domain 3"/>
    <property type="match status" value="1"/>
</dbReference>
<dbReference type="GO" id="GO:0005524">
    <property type="term" value="F:ATP binding"/>
    <property type="evidence" value="ECO:0007669"/>
    <property type="project" value="UniProtKB-KW"/>
</dbReference>
<keyword evidence="13" id="KW-0030">Aminoacyl-tRNA synthetase</keyword>
<dbReference type="Gene3D" id="3.30.56.10">
    <property type="match status" value="2"/>
</dbReference>
<keyword evidence="10" id="KW-0067">ATP-binding</keyword>
<dbReference type="STRING" id="296587.C1E2N4"/>
<feature type="domain" description="B5" evidence="16">
    <location>
        <begin position="367"/>
        <end position="448"/>
    </location>
</feature>
<dbReference type="SUPFAM" id="SSF55681">
    <property type="entry name" value="Class II aaRS and biotin synthetases"/>
    <property type="match status" value="1"/>
</dbReference>
<dbReference type="InterPro" id="IPR004531">
    <property type="entry name" value="Phe-tRNA-synth_IIc_bsu_arc_euk"/>
</dbReference>
<evidence type="ECO:0000256" key="13">
    <source>
        <dbReference type="ARBA" id="ARBA00023146"/>
    </source>
</evidence>
<dbReference type="GO" id="GO:0006432">
    <property type="term" value="P:phenylalanyl-tRNA aminoacylation"/>
    <property type="evidence" value="ECO:0007669"/>
    <property type="project" value="InterPro"/>
</dbReference>
<dbReference type="EMBL" id="CP001324">
    <property type="protein sequence ID" value="ACO62375.1"/>
    <property type="molecule type" value="Genomic_DNA"/>
</dbReference>
<evidence type="ECO:0000256" key="8">
    <source>
        <dbReference type="ARBA" id="ARBA00022723"/>
    </source>
</evidence>
<evidence type="ECO:0000256" key="15">
    <source>
        <dbReference type="ARBA" id="ARBA00049255"/>
    </source>
</evidence>
<dbReference type="InterPro" id="IPR041616">
    <property type="entry name" value="PheRS_beta_core"/>
</dbReference>
<evidence type="ECO:0000256" key="3">
    <source>
        <dbReference type="ARBA" id="ARBA00007438"/>
    </source>
</evidence>
<protein>
    <recommendedName>
        <fullName evidence="5">phenylalanine--tRNA ligase</fullName>
        <ecNumber evidence="5">6.1.1.20</ecNumber>
    </recommendedName>
    <alternativeName>
        <fullName evidence="14">Phenylalanyl-tRNA synthetase beta subunit</fullName>
    </alternativeName>
</protein>
<dbReference type="GO" id="GO:0009328">
    <property type="term" value="C:phenylalanine-tRNA ligase complex"/>
    <property type="evidence" value="ECO:0007669"/>
    <property type="project" value="TreeGrafter"/>
</dbReference>
<comment type="cofactor">
    <cofactor evidence="1">
        <name>Mg(2+)</name>
        <dbReference type="ChEBI" id="CHEBI:18420"/>
    </cofactor>
</comment>
<dbReference type="RefSeq" id="XP_002501117.1">
    <property type="nucleotide sequence ID" value="XM_002501071.1"/>
</dbReference>
<evidence type="ECO:0000256" key="14">
    <source>
        <dbReference type="ARBA" id="ARBA00033189"/>
    </source>
</evidence>
<evidence type="ECO:0000256" key="9">
    <source>
        <dbReference type="ARBA" id="ARBA00022741"/>
    </source>
</evidence>
<dbReference type="OMA" id="FPGRCAN"/>
<dbReference type="PANTHER" id="PTHR10947:SF0">
    <property type="entry name" value="PHENYLALANINE--TRNA LIGASE BETA SUBUNIT"/>
    <property type="match status" value="1"/>
</dbReference>
<dbReference type="InterPro" id="IPR045060">
    <property type="entry name" value="Phe-tRNA-ligase_IIc_bsu"/>
</dbReference>
<keyword evidence="6" id="KW-0963">Cytoplasm</keyword>
<dbReference type="FunFam" id="3.50.40.10:FF:000002">
    <property type="entry name" value="phenylalanine--tRNA ligase beta subunit"/>
    <property type="match status" value="1"/>
</dbReference>
<dbReference type="InterPro" id="IPR009061">
    <property type="entry name" value="DNA-bd_dom_put_sf"/>
</dbReference>
<evidence type="ECO:0000256" key="11">
    <source>
        <dbReference type="ARBA" id="ARBA00022842"/>
    </source>
</evidence>
<proteinExistence type="inferred from homology"/>
<evidence type="ECO:0000256" key="6">
    <source>
        <dbReference type="ARBA" id="ARBA00022490"/>
    </source>
</evidence>
<comment type="subunit">
    <text evidence="4">Tetramer of two alpha and two beta subunits.</text>
</comment>
<dbReference type="GeneID" id="8241878"/>
<dbReference type="GO" id="GO:0000287">
    <property type="term" value="F:magnesium ion binding"/>
    <property type="evidence" value="ECO:0007669"/>
    <property type="project" value="InterPro"/>
</dbReference>
<evidence type="ECO:0000256" key="12">
    <source>
        <dbReference type="ARBA" id="ARBA00022917"/>
    </source>
</evidence>
<dbReference type="CDD" id="cd00769">
    <property type="entry name" value="PheRS_beta_core"/>
    <property type="match status" value="1"/>
</dbReference>
<dbReference type="InterPro" id="IPR005146">
    <property type="entry name" value="B3/B4_tRNA-bd"/>
</dbReference>
<evidence type="ECO:0000256" key="7">
    <source>
        <dbReference type="ARBA" id="ARBA00022598"/>
    </source>
</evidence>
<gene>
    <name evidence="17" type="ORF">MICPUN_57307</name>
</gene>
<keyword evidence="11" id="KW-0460">Magnesium</keyword>
<keyword evidence="12" id="KW-0648">Protein biosynthesis</keyword>
<dbReference type="SUPFAM" id="SSF46955">
    <property type="entry name" value="Putative DNA-binding domain"/>
    <property type="match status" value="2"/>
</dbReference>
<comment type="subcellular location">
    <subcellularLocation>
        <location evidence="2">Cytoplasm</location>
    </subcellularLocation>
</comment>
<evidence type="ECO:0000256" key="5">
    <source>
        <dbReference type="ARBA" id="ARBA00012814"/>
    </source>
</evidence>
<dbReference type="OrthoDB" id="1698572at2759"/>
<keyword evidence="9" id="KW-0547">Nucleotide-binding</keyword>
<dbReference type="KEGG" id="mis:MICPUN_57307"/>
<dbReference type="FunCoup" id="C1E2N4">
    <property type="interactions" value="2125"/>
</dbReference>
<accession>C1E2N4</accession>
<dbReference type="InParanoid" id="C1E2N4"/>
<keyword evidence="18" id="KW-1185">Reference proteome</keyword>
<dbReference type="PANTHER" id="PTHR10947">
    <property type="entry name" value="PHENYLALANYL-TRNA SYNTHETASE BETA CHAIN AND LEUCINE-RICH REPEAT-CONTAINING PROTEIN 47"/>
    <property type="match status" value="1"/>
</dbReference>
<dbReference type="InterPro" id="IPR020825">
    <property type="entry name" value="Phe-tRNA_synthase-like_B3/B4"/>
</dbReference>
<dbReference type="SUPFAM" id="SSF56037">
    <property type="entry name" value="PheT/TilS domain"/>
    <property type="match status" value="1"/>
</dbReference>
<dbReference type="Pfam" id="PF03483">
    <property type="entry name" value="B3_4"/>
    <property type="match status" value="1"/>
</dbReference>
<dbReference type="EC" id="6.1.1.20" evidence="5"/>
<dbReference type="SMART" id="SM00873">
    <property type="entry name" value="B3_4"/>
    <property type="match status" value="1"/>
</dbReference>
<dbReference type="InterPro" id="IPR040659">
    <property type="entry name" value="PhetRS_B1"/>
</dbReference>
<evidence type="ECO:0000313" key="17">
    <source>
        <dbReference type="EMBL" id="ACO62375.1"/>
    </source>
</evidence>
<evidence type="ECO:0000256" key="4">
    <source>
        <dbReference type="ARBA" id="ARBA00011209"/>
    </source>
</evidence>
<dbReference type="GO" id="GO:0004826">
    <property type="term" value="F:phenylalanine-tRNA ligase activity"/>
    <property type="evidence" value="ECO:0007669"/>
    <property type="project" value="UniProtKB-EC"/>
</dbReference>
<name>C1E2N4_MICCC</name>
<evidence type="ECO:0000256" key="10">
    <source>
        <dbReference type="ARBA" id="ARBA00022840"/>
    </source>
</evidence>
<dbReference type="Pfam" id="PF18262">
    <property type="entry name" value="PhetRS_B1"/>
    <property type="match status" value="1"/>
</dbReference>
<dbReference type="AlphaFoldDB" id="C1E2N4"/>
<dbReference type="Pfam" id="PF17759">
    <property type="entry name" value="tRNA_synthFbeta"/>
    <property type="match status" value="1"/>
</dbReference>
<keyword evidence="8" id="KW-0479">Metal-binding</keyword>
<organism evidence="17 18">
    <name type="scientific">Micromonas commoda (strain RCC299 / NOUM17 / CCMP2709)</name>
    <name type="common">Picoplanktonic green alga</name>
    <dbReference type="NCBI Taxonomy" id="296587"/>
    <lineage>
        <taxon>Eukaryota</taxon>
        <taxon>Viridiplantae</taxon>
        <taxon>Chlorophyta</taxon>
        <taxon>Mamiellophyceae</taxon>
        <taxon>Mamiellales</taxon>
        <taxon>Mamiellaceae</taxon>
        <taxon>Micromonas</taxon>
    </lineage>
</organism>
<dbReference type="PROSITE" id="PS51483">
    <property type="entry name" value="B5"/>
    <property type="match status" value="1"/>
</dbReference>
<dbReference type="InterPro" id="IPR045864">
    <property type="entry name" value="aa-tRNA-synth_II/BPL/LPL"/>
</dbReference>
<dbReference type="Pfam" id="PF03484">
    <property type="entry name" value="B5"/>
    <property type="match status" value="1"/>
</dbReference>
<evidence type="ECO:0000256" key="2">
    <source>
        <dbReference type="ARBA" id="ARBA00004496"/>
    </source>
</evidence>
<dbReference type="SMART" id="SM00874">
    <property type="entry name" value="B5"/>
    <property type="match status" value="1"/>
</dbReference>
<reference evidence="17 18" key="1">
    <citation type="journal article" date="2009" name="Science">
        <title>Green evolution and dynamic adaptations revealed by genomes of the marine picoeukaryotes Micromonas.</title>
        <authorList>
            <person name="Worden A.Z."/>
            <person name="Lee J.H."/>
            <person name="Mock T."/>
            <person name="Rouze P."/>
            <person name="Simmons M.P."/>
            <person name="Aerts A.L."/>
            <person name="Allen A.E."/>
            <person name="Cuvelier M.L."/>
            <person name="Derelle E."/>
            <person name="Everett M.V."/>
            <person name="Foulon E."/>
            <person name="Grimwood J."/>
            <person name="Gundlach H."/>
            <person name="Henrissat B."/>
            <person name="Napoli C."/>
            <person name="McDonald S.M."/>
            <person name="Parker M.S."/>
            <person name="Rombauts S."/>
            <person name="Salamov A."/>
            <person name="Von Dassow P."/>
            <person name="Badger J.H."/>
            <person name="Coutinho P.M."/>
            <person name="Demir E."/>
            <person name="Dubchak I."/>
            <person name="Gentemann C."/>
            <person name="Eikrem W."/>
            <person name="Gready J.E."/>
            <person name="John U."/>
            <person name="Lanier W."/>
            <person name="Lindquist E.A."/>
            <person name="Lucas S."/>
            <person name="Mayer K.F."/>
            <person name="Moreau H."/>
            <person name="Not F."/>
            <person name="Otillar R."/>
            <person name="Panaud O."/>
            <person name="Pangilinan J."/>
            <person name="Paulsen I."/>
            <person name="Piegu B."/>
            <person name="Poliakov A."/>
            <person name="Robbens S."/>
            <person name="Schmutz J."/>
            <person name="Toulza E."/>
            <person name="Wyss T."/>
            <person name="Zelensky A."/>
            <person name="Zhou K."/>
            <person name="Armbrust E.V."/>
            <person name="Bhattacharya D."/>
            <person name="Goodenough U.W."/>
            <person name="Van de Peer Y."/>
            <person name="Grigoriev I.V."/>
        </authorList>
    </citation>
    <scope>NUCLEOTIDE SEQUENCE [LARGE SCALE GENOMIC DNA]</scope>
    <source>
        <strain evidence="18">RCC299 / NOUM17</strain>
    </source>
</reference>
<evidence type="ECO:0000256" key="1">
    <source>
        <dbReference type="ARBA" id="ARBA00001946"/>
    </source>
</evidence>
<evidence type="ECO:0000313" key="18">
    <source>
        <dbReference type="Proteomes" id="UP000002009"/>
    </source>
</evidence>
<comment type="catalytic activity">
    <reaction evidence="15">
        <text>tRNA(Phe) + L-phenylalanine + ATP = L-phenylalanyl-tRNA(Phe) + AMP + diphosphate + H(+)</text>
        <dbReference type="Rhea" id="RHEA:19413"/>
        <dbReference type="Rhea" id="RHEA-COMP:9668"/>
        <dbReference type="Rhea" id="RHEA-COMP:9699"/>
        <dbReference type="ChEBI" id="CHEBI:15378"/>
        <dbReference type="ChEBI" id="CHEBI:30616"/>
        <dbReference type="ChEBI" id="CHEBI:33019"/>
        <dbReference type="ChEBI" id="CHEBI:58095"/>
        <dbReference type="ChEBI" id="CHEBI:78442"/>
        <dbReference type="ChEBI" id="CHEBI:78531"/>
        <dbReference type="ChEBI" id="CHEBI:456215"/>
        <dbReference type="EC" id="6.1.1.20"/>
    </reaction>
</comment>
<dbReference type="Proteomes" id="UP000002009">
    <property type="component" value="Chromosome 3"/>
</dbReference>
<dbReference type="InterPro" id="IPR005147">
    <property type="entry name" value="tRNA_synthase_B5-dom"/>
</dbReference>
<comment type="similarity">
    <text evidence="3">Belongs to the phenylalanyl-tRNA synthetase beta subunit family. Type 2 subfamily.</text>
</comment>
<dbReference type="FunFam" id="3.30.56.10:FF:000005">
    <property type="entry name" value="Phenylalanine--tRNA ligase beta subunit"/>
    <property type="match status" value="1"/>
</dbReference>
<keyword evidence="7" id="KW-0436">Ligase</keyword>
<dbReference type="Gene3D" id="3.30.930.10">
    <property type="entry name" value="Bira Bifunctional Protein, Domain 2"/>
    <property type="match status" value="1"/>
</dbReference>
<dbReference type="eggNOG" id="KOG2472">
    <property type="taxonomic scope" value="Eukaryota"/>
</dbReference>
<dbReference type="FunFam" id="3.30.930.10:FF:000059">
    <property type="entry name" value="phenylalanine--tRNA ligase beta subunit"/>
    <property type="match status" value="1"/>
</dbReference>
<sequence>MNRSRVVKRTRGWTRHTPRSRVWARLQGSGFVGRGHLPSARPEALGAAHRESKTFGVAMPTVNLNRDELMRRLGKEYTEEEFDELCFEFGIELDEVTSEKQIKDKFLGESGATGAGGDDAEDEEIYKIDIPANRYDLLCMEGISRALNVFRGVEPSPVFRMLEPANGAPRQRMIQKPETLLVRPFVVCAVLRGVKFDKARYDSFIDLQDKLHQNICRKRTLVAIGTHDLGTIQGPFSYEAHPPEDIKFTPLKQTREFNAAELMEHYKSDQKLKHFLHIIEGSVVFPVIYDANRTVLSLPPIINGAHSAISLDTTDVFIECTATDLNKAKIVLNTVVTMFSEYSAAKFSVEPVDVVDSSGAERAYPDFMTRFVDVDPEYVRKRIGVTETDIDTKAMAALLCRMQLPTKIDDTRGGTLRVEVPPTRSDILHPCDVAEDVAIAYGYNNINKEKVGPNVTTVGAQQPLNNFSDLVRQEMAAQGFAEVLTWILCSHDDNFANVSRADDGKLAAIVANPSSQDVQVARSSLLQGVLKAMGTNKDAPVPAKLFEVGDVVLLDESRDVGARNSRRLLVLYSNTTSGFEVVHGALDRVMLVTGAAKPGVDAGYTLDTSMDEATYFPGRQAAIVRDGRRIGVMGVVHPTVLGKFDIVNPCSVLELDLEPLVDIDM</sequence>
<dbReference type="NCBIfam" id="TIGR00471">
    <property type="entry name" value="pheT_arch"/>
    <property type="match status" value="1"/>
</dbReference>